<gene>
    <name evidence="11" type="ORF">QBE51_13495</name>
</gene>
<comment type="similarity">
    <text evidence="2">Belongs to the GerABKC lipoprotein family.</text>
</comment>
<evidence type="ECO:0000256" key="3">
    <source>
        <dbReference type="ARBA" id="ARBA00022544"/>
    </source>
</evidence>
<dbReference type="InterPro" id="IPR046953">
    <property type="entry name" value="Spore_GerAC-like_C"/>
</dbReference>
<evidence type="ECO:0000256" key="2">
    <source>
        <dbReference type="ARBA" id="ARBA00007886"/>
    </source>
</evidence>
<evidence type="ECO:0000259" key="10">
    <source>
        <dbReference type="Pfam" id="PF25198"/>
    </source>
</evidence>
<dbReference type="InterPro" id="IPR038501">
    <property type="entry name" value="Spore_GerAC_C_sf"/>
</dbReference>
<evidence type="ECO:0000256" key="4">
    <source>
        <dbReference type="ARBA" id="ARBA00022729"/>
    </source>
</evidence>
<dbReference type="PANTHER" id="PTHR35789">
    <property type="entry name" value="SPORE GERMINATION PROTEIN B3"/>
    <property type="match status" value="1"/>
</dbReference>
<keyword evidence="4 8" id="KW-0732">Signal</keyword>
<evidence type="ECO:0000313" key="12">
    <source>
        <dbReference type="Proteomes" id="UP001486565"/>
    </source>
</evidence>
<evidence type="ECO:0000256" key="8">
    <source>
        <dbReference type="SAM" id="SignalP"/>
    </source>
</evidence>
<keyword evidence="5" id="KW-0472">Membrane</keyword>
<keyword evidence="12" id="KW-1185">Reference proteome</keyword>
<evidence type="ECO:0000256" key="6">
    <source>
        <dbReference type="ARBA" id="ARBA00023139"/>
    </source>
</evidence>
<feature type="domain" description="Spore germination protein N-terminal" evidence="10">
    <location>
        <begin position="21"/>
        <end position="179"/>
    </location>
</feature>
<sequence length="372" mass="43380">MKLKMILCSLICMTLLSGCFNYQDIDRAIFSTAMIIDVNEDKNVVLYSEVFHTYRSKENNSETGTRLIFSSTGKTLFEAVRNQNKTASNKINFEQNKVIIFTKRAAEYGIDHFIDFLNRDQELLLRQYILLFEGDPKELIQLTIKQEEYLGLYIYDLVRNEIVSKFYDIFQVYEYLNNRYIGNSIEVMGILKIKEEALEDDVSIEGAGILKDGKMIEKMEPEDANIYNGMMGQGTIRLIILPHPTIQGKNITLEILDCKIQSSVTYDNDKITLKKDIKFKVSFGESEYSIDLDDPKILKKIEKEAEEQTKKRYTEFFEKYKEKGLDIFRIQEMLSRKYPHIEIKDPIEITELKLVVDLDIEGSSDVQELKRE</sequence>
<dbReference type="EMBL" id="CP121687">
    <property type="protein sequence ID" value="WZL69778.1"/>
    <property type="molecule type" value="Genomic_DNA"/>
</dbReference>
<feature type="chain" id="PRO_5045545927" evidence="8">
    <location>
        <begin position="23"/>
        <end position="372"/>
    </location>
</feature>
<dbReference type="NCBIfam" id="TIGR02887">
    <property type="entry name" value="spore_ger_x_C"/>
    <property type="match status" value="1"/>
</dbReference>
<reference evidence="11 12" key="1">
    <citation type="submission" date="2023-03" db="EMBL/GenBank/DDBJ databases">
        <title>Novel Species.</title>
        <authorList>
            <person name="Ma S."/>
        </authorList>
    </citation>
    <scope>NUCLEOTIDE SEQUENCE [LARGE SCALE GENOMIC DNA]</scope>
    <source>
        <strain evidence="11 12">LIND6LT2</strain>
    </source>
</reference>
<dbReference type="PANTHER" id="PTHR35789:SF1">
    <property type="entry name" value="SPORE GERMINATION PROTEIN B3"/>
    <property type="match status" value="1"/>
</dbReference>
<feature type="signal peptide" evidence="8">
    <location>
        <begin position="1"/>
        <end position="22"/>
    </location>
</feature>
<protein>
    <submittedName>
        <fullName evidence="11">Ger(X)C family spore germination protein</fullName>
    </submittedName>
</protein>
<feature type="domain" description="Spore germination GerAC-like C-terminal" evidence="9">
    <location>
        <begin position="205"/>
        <end position="343"/>
    </location>
</feature>
<evidence type="ECO:0000256" key="1">
    <source>
        <dbReference type="ARBA" id="ARBA00004635"/>
    </source>
</evidence>
<dbReference type="Pfam" id="PF25198">
    <property type="entry name" value="Spore_GerAC_N"/>
    <property type="match status" value="1"/>
</dbReference>
<proteinExistence type="inferred from homology"/>
<dbReference type="PROSITE" id="PS51257">
    <property type="entry name" value="PROKAR_LIPOPROTEIN"/>
    <property type="match status" value="1"/>
</dbReference>
<dbReference type="Gene3D" id="3.30.300.210">
    <property type="entry name" value="Nutrient germinant receptor protein C, domain 3"/>
    <property type="match status" value="1"/>
</dbReference>
<dbReference type="InterPro" id="IPR057336">
    <property type="entry name" value="GerAC_N"/>
</dbReference>
<keyword evidence="7" id="KW-0449">Lipoprotein</keyword>
<evidence type="ECO:0000256" key="5">
    <source>
        <dbReference type="ARBA" id="ARBA00023136"/>
    </source>
</evidence>
<keyword evidence="6" id="KW-0564">Palmitate</keyword>
<accession>A0ABZ2Y357</accession>
<dbReference type="Pfam" id="PF05504">
    <property type="entry name" value="Spore_GerAC"/>
    <property type="match status" value="1"/>
</dbReference>
<keyword evidence="3" id="KW-0309">Germination</keyword>
<dbReference type="Proteomes" id="UP001486565">
    <property type="component" value="Chromosome"/>
</dbReference>
<evidence type="ECO:0000256" key="7">
    <source>
        <dbReference type="ARBA" id="ARBA00023288"/>
    </source>
</evidence>
<evidence type="ECO:0000259" key="9">
    <source>
        <dbReference type="Pfam" id="PF05504"/>
    </source>
</evidence>
<comment type="subcellular location">
    <subcellularLocation>
        <location evidence="1">Membrane</location>
        <topology evidence="1">Lipid-anchor</topology>
    </subcellularLocation>
</comment>
<name>A0ABZ2Y357_9FIRM</name>
<dbReference type="RefSeq" id="WP_341876765.1">
    <property type="nucleotide sequence ID" value="NZ_CP121687.1"/>
</dbReference>
<dbReference type="InterPro" id="IPR008844">
    <property type="entry name" value="Spore_GerAC-like"/>
</dbReference>
<evidence type="ECO:0000313" key="11">
    <source>
        <dbReference type="EMBL" id="WZL69778.1"/>
    </source>
</evidence>
<organism evidence="11 12">
    <name type="scientific">Defluviitalea saccharophila</name>
    <dbReference type="NCBI Taxonomy" id="879970"/>
    <lineage>
        <taxon>Bacteria</taxon>
        <taxon>Bacillati</taxon>
        <taxon>Bacillota</taxon>
        <taxon>Clostridia</taxon>
        <taxon>Lachnospirales</taxon>
        <taxon>Defluviitaleaceae</taxon>
        <taxon>Defluviitalea</taxon>
    </lineage>
</organism>